<evidence type="ECO:0000313" key="14">
    <source>
        <dbReference type="Proteomes" id="UP000308828"/>
    </source>
</evidence>
<comment type="caution">
    <text evidence="13">The sequence shown here is derived from an EMBL/GenBank/DDBJ whole genome shotgun (WGS) entry which is preliminary data.</text>
</comment>
<dbReference type="InterPro" id="IPR003660">
    <property type="entry name" value="HAMP_dom"/>
</dbReference>
<accession>A0A4S8NT61</accession>
<dbReference type="PROSITE" id="PS50885">
    <property type="entry name" value="HAMP"/>
    <property type="match status" value="1"/>
</dbReference>
<dbReference type="GO" id="GO:0005886">
    <property type="term" value="C:plasma membrane"/>
    <property type="evidence" value="ECO:0007669"/>
    <property type="project" value="TreeGrafter"/>
</dbReference>
<evidence type="ECO:0000313" key="13">
    <source>
        <dbReference type="EMBL" id="THV20633.1"/>
    </source>
</evidence>
<keyword evidence="8 10" id="KW-1133">Transmembrane helix</keyword>
<keyword evidence="10" id="KW-0472">Membrane</keyword>
<dbReference type="PROSITE" id="PS50109">
    <property type="entry name" value="HIS_KIN"/>
    <property type="match status" value="1"/>
</dbReference>
<evidence type="ECO:0000259" key="11">
    <source>
        <dbReference type="PROSITE" id="PS50109"/>
    </source>
</evidence>
<feature type="domain" description="HAMP" evidence="12">
    <location>
        <begin position="188"/>
        <end position="239"/>
    </location>
</feature>
<evidence type="ECO:0000256" key="8">
    <source>
        <dbReference type="ARBA" id="ARBA00022989"/>
    </source>
</evidence>
<keyword evidence="6 10" id="KW-0812">Transmembrane</keyword>
<keyword evidence="14" id="KW-1185">Reference proteome</keyword>
<feature type="transmembrane region" description="Helical" evidence="10">
    <location>
        <begin position="168"/>
        <end position="187"/>
    </location>
</feature>
<dbReference type="PANTHER" id="PTHR45436:SF1">
    <property type="entry name" value="SENSOR PROTEIN QSEC"/>
    <property type="match status" value="1"/>
</dbReference>
<keyword evidence="5" id="KW-0808">Transferase</keyword>
<dbReference type="RefSeq" id="WP_136600094.1">
    <property type="nucleotide sequence ID" value="NZ_STGV01000007.1"/>
</dbReference>
<dbReference type="InterPro" id="IPR003594">
    <property type="entry name" value="HATPase_dom"/>
</dbReference>
<evidence type="ECO:0000256" key="7">
    <source>
        <dbReference type="ARBA" id="ARBA00022777"/>
    </source>
</evidence>
<proteinExistence type="predicted"/>
<evidence type="ECO:0000256" key="6">
    <source>
        <dbReference type="ARBA" id="ARBA00022692"/>
    </source>
</evidence>
<organism evidence="13 14">
    <name type="scientific">Peteryoungia ipomoeae</name>
    <dbReference type="NCBI Taxonomy" id="1210932"/>
    <lineage>
        <taxon>Bacteria</taxon>
        <taxon>Pseudomonadati</taxon>
        <taxon>Pseudomonadota</taxon>
        <taxon>Alphaproteobacteria</taxon>
        <taxon>Hyphomicrobiales</taxon>
        <taxon>Rhizobiaceae</taxon>
        <taxon>Peteryoungia</taxon>
    </lineage>
</organism>
<keyword evidence="9" id="KW-0902">Two-component regulatory system</keyword>
<dbReference type="AlphaFoldDB" id="A0A4S8NT61"/>
<dbReference type="EC" id="2.7.13.3" evidence="3"/>
<gene>
    <name evidence="13" type="ORF">FAA97_18740</name>
</gene>
<dbReference type="Pfam" id="PF00512">
    <property type="entry name" value="HisKA"/>
    <property type="match status" value="1"/>
</dbReference>
<dbReference type="SMART" id="SM00387">
    <property type="entry name" value="HATPase_c"/>
    <property type="match status" value="1"/>
</dbReference>
<reference evidence="13 14" key="1">
    <citation type="submission" date="2019-04" db="EMBL/GenBank/DDBJ databases">
        <title>Genome sequence of strain shin9-1.</title>
        <authorList>
            <person name="Gao J."/>
            <person name="Sun J."/>
        </authorList>
    </citation>
    <scope>NUCLEOTIDE SEQUENCE [LARGE SCALE GENOMIC DNA]</scope>
    <source>
        <strain evidence="14">shin9-1</strain>
    </source>
</reference>
<comment type="subcellular location">
    <subcellularLocation>
        <location evidence="2">Membrane</location>
    </subcellularLocation>
</comment>
<dbReference type="SUPFAM" id="SSF55874">
    <property type="entry name" value="ATPase domain of HSP90 chaperone/DNA topoisomerase II/histidine kinase"/>
    <property type="match status" value="1"/>
</dbReference>
<dbReference type="CDD" id="cd00082">
    <property type="entry name" value="HisKA"/>
    <property type="match status" value="1"/>
</dbReference>
<keyword evidence="4" id="KW-0597">Phosphoprotein</keyword>
<dbReference type="OrthoDB" id="8673316at2"/>
<keyword evidence="7 13" id="KW-0418">Kinase</keyword>
<dbReference type="InterPro" id="IPR003661">
    <property type="entry name" value="HisK_dim/P_dom"/>
</dbReference>
<dbReference type="Gene3D" id="3.30.565.10">
    <property type="entry name" value="Histidine kinase-like ATPase, C-terminal domain"/>
    <property type="match status" value="1"/>
</dbReference>
<evidence type="ECO:0000256" key="3">
    <source>
        <dbReference type="ARBA" id="ARBA00012438"/>
    </source>
</evidence>
<evidence type="ECO:0000256" key="10">
    <source>
        <dbReference type="SAM" id="Phobius"/>
    </source>
</evidence>
<evidence type="ECO:0000259" key="12">
    <source>
        <dbReference type="PROSITE" id="PS50885"/>
    </source>
</evidence>
<evidence type="ECO:0000256" key="5">
    <source>
        <dbReference type="ARBA" id="ARBA00022679"/>
    </source>
</evidence>
<dbReference type="SUPFAM" id="SSF47384">
    <property type="entry name" value="Homodimeric domain of signal transducing histidine kinase"/>
    <property type="match status" value="1"/>
</dbReference>
<feature type="transmembrane region" description="Helical" evidence="10">
    <location>
        <begin position="12"/>
        <end position="35"/>
    </location>
</feature>
<dbReference type="InterPro" id="IPR050428">
    <property type="entry name" value="TCS_sensor_his_kinase"/>
</dbReference>
<dbReference type="InterPro" id="IPR036890">
    <property type="entry name" value="HATPase_C_sf"/>
</dbReference>
<dbReference type="GO" id="GO:0000155">
    <property type="term" value="F:phosphorelay sensor kinase activity"/>
    <property type="evidence" value="ECO:0007669"/>
    <property type="project" value="InterPro"/>
</dbReference>
<sequence>MRKTEPSLFSRLVIRVTMVLAAGAAILVTAAWIYAKAAADEAYDRLLQGAATQILESLAVVDGDIEVNLPPSAFELLGLASRDKVFYRVVKPEGETVTGYEDLGREADVRAPRAEPTFRTTKYRGQQVRLVVASRAVADPRVGGWIHVIIAQTTEARQSLTAELTTRALLLVVLMSVLALGGTVLAVRYSLRPLDMLGDTLRRRDSQDLTPLDIAVPRELSPFVDSINHFMRRLDERLRVLQRFIADSAHQIRTPLTALSAQVSLIDEGSLSEDDRRHLSRVKSRTNELARFTTQLLNHAMVIHRFDSVQLSPVDLTDIARKAFHAAVPITIDPDTVVSFEAADEDLLVMGDGLSLREAIVNIIDNSLRHGTLQMLEVRVLRRGDFARLEVMDDGPGIAPGDWAKVTGRFVSSKSGEGSSGLGFAIAAEVATALGGTLSFIEKTPTNNFAVILELPLIKDESR</sequence>
<dbReference type="InterPro" id="IPR036097">
    <property type="entry name" value="HisK_dim/P_sf"/>
</dbReference>
<dbReference type="EMBL" id="STGV01000007">
    <property type="protein sequence ID" value="THV20633.1"/>
    <property type="molecule type" value="Genomic_DNA"/>
</dbReference>
<dbReference type="InterPro" id="IPR005467">
    <property type="entry name" value="His_kinase_dom"/>
</dbReference>
<comment type="catalytic activity">
    <reaction evidence="1">
        <text>ATP + protein L-histidine = ADP + protein N-phospho-L-histidine.</text>
        <dbReference type="EC" id="2.7.13.3"/>
    </reaction>
</comment>
<dbReference type="InterPro" id="IPR013727">
    <property type="entry name" value="2CSK_N"/>
</dbReference>
<feature type="domain" description="Histidine kinase" evidence="11">
    <location>
        <begin position="247"/>
        <end position="459"/>
    </location>
</feature>
<dbReference type="PANTHER" id="PTHR45436">
    <property type="entry name" value="SENSOR HISTIDINE KINASE YKOH"/>
    <property type="match status" value="1"/>
</dbReference>
<dbReference type="SMART" id="SM00388">
    <property type="entry name" value="HisKA"/>
    <property type="match status" value="1"/>
</dbReference>
<dbReference type="Gene3D" id="1.10.287.130">
    <property type="match status" value="1"/>
</dbReference>
<evidence type="ECO:0000256" key="4">
    <source>
        <dbReference type="ARBA" id="ARBA00022553"/>
    </source>
</evidence>
<dbReference type="Proteomes" id="UP000308828">
    <property type="component" value="Unassembled WGS sequence"/>
</dbReference>
<protein>
    <recommendedName>
        <fullName evidence="3">histidine kinase</fullName>
        <ecNumber evidence="3">2.7.13.3</ecNumber>
    </recommendedName>
</protein>
<dbReference type="Pfam" id="PF02518">
    <property type="entry name" value="HATPase_c"/>
    <property type="match status" value="1"/>
</dbReference>
<evidence type="ECO:0000256" key="2">
    <source>
        <dbReference type="ARBA" id="ARBA00004370"/>
    </source>
</evidence>
<evidence type="ECO:0000256" key="1">
    <source>
        <dbReference type="ARBA" id="ARBA00000085"/>
    </source>
</evidence>
<name>A0A4S8NT61_9HYPH</name>
<dbReference type="Pfam" id="PF08521">
    <property type="entry name" value="2CSK_N"/>
    <property type="match status" value="1"/>
</dbReference>
<evidence type="ECO:0000256" key="9">
    <source>
        <dbReference type="ARBA" id="ARBA00023012"/>
    </source>
</evidence>